<dbReference type="AlphaFoldDB" id="A0A538TUS6"/>
<keyword evidence="1 8" id="KW-0436">Ligase</keyword>
<keyword evidence="2 5" id="KW-0547">Nucleotide-binding</keyword>
<dbReference type="FunFam" id="3.30.1490.20:FF:000020">
    <property type="entry name" value="Protein lysine acetyltransferase"/>
    <property type="match status" value="1"/>
</dbReference>
<dbReference type="Pfam" id="PF13380">
    <property type="entry name" value="CoA_binding_2"/>
    <property type="match status" value="1"/>
</dbReference>
<organism evidence="8 9">
    <name type="scientific">Eiseniibacteriota bacterium</name>
    <dbReference type="NCBI Taxonomy" id="2212470"/>
    <lineage>
        <taxon>Bacteria</taxon>
        <taxon>Candidatus Eiseniibacteriota</taxon>
    </lineage>
</organism>
<comment type="similarity">
    <text evidence="4">In the N-terminal section; belongs to the acetate CoA ligase alpha subunit family.</text>
</comment>
<reference evidence="8 9" key="1">
    <citation type="journal article" date="2019" name="Nat. Microbiol.">
        <title>Mediterranean grassland soil C-N compound turnover is dependent on rainfall and depth, and is mediated by genomically divergent microorganisms.</title>
        <authorList>
            <person name="Diamond S."/>
            <person name="Andeer P.F."/>
            <person name="Li Z."/>
            <person name="Crits-Christoph A."/>
            <person name="Burstein D."/>
            <person name="Anantharaman K."/>
            <person name="Lane K.R."/>
            <person name="Thomas B.C."/>
            <person name="Pan C."/>
            <person name="Northen T.R."/>
            <person name="Banfield J.F."/>
        </authorList>
    </citation>
    <scope>NUCLEOTIDE SEQUENCE [LARGE SCALE GENOMIC DNA]</scope>
    <source>
        <strain evidence="8">WS_9</strain>
    </source>
</reference>
<feature type="compositionally biased region" description="Low complexity" evidence="6">
    <location>
        <begin position="714"/>
        <end position="732"/>
    </location>
</feature>
<sequence>MPDSLDPLLRPRSVAVIGASRSRESLGGAILHNLLEAGFQGPVYPVNPNTGHVQSVPAYPDVESIPGDVDLAVIVIPAAHVLEAVEACGRKGVQALIVISAGFREIGPEGAERERELLEAARRHGMRLVGPNCLGLLNTDPNVSLNATFAPVDALPGRVAFSSQSGALGLAILDYARRLALGISQFVSVGNKADVSGNDLIEFWERDKGIDLILLYLESFGNPGKFTQIARRVARKKPIVAVKGGRSKSGARAASSHTGALAGSDVAVDALFHQSGVIRTDTIEELFDTALLLAYQPVPSGDRVAILTNAGGPGIMAADACESAGLTLPSLQPKTMKALRGFLAPEASVKNPVDMIASATAPSYEQALRLLIADQNVDAVIVIFVPPLATGAPEVARAILTGAAGSKKPILSCFMGSHGLPESLQSLNEGHIPSYAFPEAAARTLARVVKYGAWRSAPVGKVPELAGIDPDRARAAIEAALAGDSKTSTQWLDSDSIAKILAAYGIRTPAARTATNRGEAAVVAKSLGFPVVMKIRSADVIHKTDVGGVKLGLRTEEEAARAFDEIRTSLARTKPSARFEGVTLERMVTGGIETIVGMTRDPLFGPVLLFGLGGVAVELLRDVSVRVAPLTDRDADEMIRSIRSYPLLEGYRGSPPSNTASLIDLLHRVSHMATDHPRILEMDLNPVLVFPGTASCIALDVRIKIGRVDSAPEPEAELAGAAAGAAEAESPAPSSPRRR</sequence>
<accession>A0A538TUS6</accession>
<evidence type="ECO:0000256" key="1">
    <source>
        <dbReference type="ARBA" id="ARBA00022598"/>
    </source>
</evidence>
<dbReference type="InterPro" id="IPR032875">
    <property type="entry name" value="Succ_CoA_lig_flav_dom"/>
</dbReference>
<dbReference type="SUPFAM" id="SSF52210">
    <property type="entry name" value="Succinyl-CoA synthetase domains"/>
    <property type="match status" value="2"/>
</dbReference>
<dbReference type="Gene3D" id="3.40.50.261">
    <property type="entry name" value="Succinyl-CoA synthetase domains"/>
    <property type="match status" value="2"/>
</dbReference>
<dbReference type="PROSITE" id="PS50975">
    <property type="entry name" value="ATP_GRASP"/>
    <property type="match status" value="1"/>
</dbReference>
<dbReference type="EMBL" id="VBOZ01000001">
    <property type="protein sequence ID" value="TMQ67383.1"/>
    <property type="molecule type" value="Genomic_DNA"/>
</dbReference>
<feature type="domain" description="ATP-grasp" evidence="7">
    <location>
        <begin position="498"/>
        <end position="534"/>
    </location>
</feature>
<dbReference type="GO" id="GO:0005524">
    <property type="term" value="F:ATP binding"/>
    <property type="evidence" value="ECO:0007669"/>
    <property type="project" value="UniProtKB-UniRule"/>
</dbReference>
<dbReference type="Gene3D" id="3.30.1490.20">
    <property type="entry name" value="ATP-grasp fold, A domain"/>
    <property type="match status" value="1"/>
</dbReference>
<evidence type="ECO:0000259" key="7">
    <source>
        <dbReference type="PROSITE" id="PS50975"/>
    </source>
</evidence>
<evidence type="ECO:0000256" key="4">
    <source>
        <dbReference type="ARBA" id="ARBA00060888"/>
    </source>
</evidence>
<dbReference type="SUPFAM" id="SSF51735">
    <property type="entry name" value="NAD(P)-binding Rossmann-fold domains"/>
    <property type="match status" value="1"/>
</dbReference>
<evidence type="ECO:0000256" key="2">
    <source>
        <dbReference type="ARBA" id="ARBA00022741"/>
    </source>
</evidence>
<evidence type="ECO:0000256" key="6">
    <source>
        <dbReference type="SAM" id="MobiDB-lite"/>
    </source>
</evidence>
<dbReference type="GO" id="GO:0046872">
    <property type="term" value="F:metal ion binding"/>
    <property type="evidence" value="ECO:0007669"/>
    <property type="project" value="InterPro"/>
</dbReference>
<dbReference type="Gene3D" id="3.40.50.720">
    <property type="entry name" value="NAD(P)-binding Rossmann-like Domain"/>
    <property type="match status" value="1"/>
</dbReference>
<evidence type="ECO:0000313" key="9">
    <source>
        <dbReference type="Proteomes" id="UP000317691"/>
    </source>
</evidence>
<dbReference type="InterPro" id="IPR011761">
    <property type="entry name" value="ATP-grasp"/>
</dbReference>
<evidence type="ECO:0000313" key="8">
    <source>
        <dbReference type="EMBL" id="TMQ67383.1"/>
    </source>
</evidence>
<protein>
    <submittedName>
        <fullName evidence="8">Acetate--CoA ligase family protein</fullName>
    </submittedName>
</protein>
<dbReference type="InterPro" id="IPR051538">
    <property type="entry name" value="Acyl-CoA_Synth/Transferase"/>
</dbReference>
<dbReference type="SUPFAM" id="SSF56059">
    <property type="entry name" value="Glutathione synthetase ATP-binding domain-like"/>
    <property type="match status" value="1"/>
</dbReference>
<evidence type="ECO:0000256" key="3">
    <source>
        <dbReference type="ARBA" id="ARBA00022840"/>
    </source>
</evidence>
<dbReference type="Pfam" id="PF13607">
    <property type="entry name" value="Succ_CoA_lig"/>
    <property type="match status" value="1"/>
</dbReference>
<dbReference type="InterPro" id="IPR036291">
    <property type="entry name" value="NAD(P)-bd_dom_sf"/>
</dbReference>
<dbReference type="Gene3D" id="3.30.470.20">
    <property type="entry name" value="ATP-grasp fold, B domain"/>
    <property type="match status" value="1"/>
</dbReference>
<dbReference type="InterPro" id="IPR016102">
    <property type="entry name" value="Succinyl-CoA_synth-like"/>
</dbReference>
<dbReference type="PANTHER" id="PTHR43334">
    <property type="entry name" value="ACETATE--COA LIGASE [ADP-FORMING]"/>
    <property type="match status" value="1"/>
</dbReference>
<evidence type="ECO:0000256" key="5">
    <source>
        <dbReference type="PROSITE-ProRule" id="PRU00409"/>
    </source>
</evidence>
<dbReference type="Pfam" id="PF19045">
    <property type="entry name" value="Ligase_CoA_2"/>
    <property type="match status" value="1"/>
</dbReference>
<dbReference type="InterPro" id="IPR003781">
    <property type="entry name" value="CoA-bd"/>
</dbReference>
<dbReference type="SMART" id="SM00881">
    <property type="entry name" value="CoA_binding"/>
    <property type="match status" value="1"/>
</dbReference>
<keyword evidence="3 5" id="KW-0067">ATP-binding</keyword>
<gene>
    <name evidence="8" type="ORF">E6K79_00270</name>
</gene>
<proteinExistence type="inferred from homology"/>
<feature type="region of interest" description="Disordered" evidence="6">
    <location>
        <begin position="714"/>
        <end position="739"/>
    </location>
</feature>
<dbReference type="Pfam" id="PF13549">
    <property type="entry name" value="ATP-grasp_5"/>
    <property type="match status" value="1"/>
</dbReference>
<dbReference type="InterPro" id="IPR043938">
    <property type="entry name" value="Ligase_CoA_dom"/>
</dbReference>
<comment type="caution">
    <text evidence="8">The sequence shown here is derived from an EMBL/GenBank/DDBJ whole genome shotgun (WGS) entry which is preliminary data.</text>
</comment>
<dbReference type="PANTHER" id="PTHR43334:SF1">
    <property type="entry name" value="3-HYDROXYPROPIONATE--COA LIGASE [ADP-FORMING]"/>
    <property type="match status" value="1"/>
</dbReference>
<dbReference type="InterPro" id="IPR013815">
    <property type="entry name" value="ATP_grasp_subdomain_1"/>
</dbReference>
<dbReference type="GO" id="GO:0043758">
    <property type="term" value="F:acetate-CoA ligase (ADP-forming) activity"/>
    <property type="evidence" value="ECO:0007669"/>
    <property type="project" value="InterPro"/>
</dbReference>
<dbReference type="Proteomes" id="UP000317691">
    <property type="component" value="Unassembled WGS sequence"/>
</dbReference>
<name>A0A538TUS6_UNCEI</name>